<dbReference type="Pfam" id="PF00930">
    <property type="entry name" value="DPPIV_N"/>
    <property type="match status" value="1"/>
</dbReference>
<evidence type="ECO:0000259" key="2">
    <source>
        <dbReference type="Pfam" id="PF00326"/>
    </source>
</evidence>
<evidence type="ECO:0000256" key="1">
    <source>
        <dbReference type="SAM" id="SignalP"/>
    </source>
</evidence>
<dbReference type="InterPro" id="IPR029058">
    <property type="entry name" value="AB_hydrolase_fold"/>
</dbReference>
<comment type="caution">
    <text evidence="4">The sequence shown here is derived from an EMBL/GenBank/DDBJ whole genome shotgun (WGS) entry which is preliminary data.</text>
</comment>
<dbReference type="Proteomes" id="UP001302949">
    <property type="component" value="Unassembled WGS sequence"/>
</dbReference>
<dbReference type="SUPFAM" id="SSF82171">
    <property type="entry name" value="DPP6 N-terminal domain-like"/>
    <property type="match status" value="1"/>
</dbReference>
<organism evidence="4 5">
    <name type="scientific">Arcicella rigui</name>
    <dbReference type="NCBI Taxonomy" id="797020"/>
    <lineage>
        <taxon>Bacteria</taxon>
        <taxon>Pseudomonadati</taxon>
        <taxon>Bacteroidota</taxon>
        <taxon>Cytophagia</taxon>
        <taxon>Cytophagales</taxon>
        <taxon>Flectobacillaceae</taxon>
        <taxon>Arcicella</taxon>
    </lineage>
</organism>
<dbReference type="Gene3D" id="3.40.50.1820">
    <property type="entry name" value="alpha/beta hydrolase"/>
    <property type="match status" value="1"/>
</dbReference>
<protein>
    <submittedName>
        <fullName evidence="4">Prolyl oligopeptidase family serine peptidase</fullName>
    </submittedName>
</protein>
<accession>A0ABU5Q577</accession>
<feature type="domain" description="Peptidase S9 prolyl oligopeptidase catalytic" evidence="2">
    <location>
        <begin position="591"/>
        <end position="786"/>
    </location>
</feature>
<feature type="chain" id="PRO_5046354687" evidence="1">
    <location>
        <begin position="20"/>
        <end position="787"/>
    </location>
</feature>
<feature type="signal peptide" evidence="1">
    <location>
        <begin position="1"/>
        <end position="19"/>
    </location>
</feature>
<reference evidence="4 5" key="1">
    <citation type="submission" date="2023-12" db="EMBL/GenBank/DDBJ databases">
        <title>Novel species of the genus Arcicella isolated from rivers.</title>
        <authorList>
            <person name="Lu H."/>
        </authorList>
    </citation>
    <scope>NUCLEOTIDE SEQUENCE [LARGE SCALE GENOMIC DNA]</scope>
    <source>
        <strain evidence="4 5">KCTC 23307</strain>
    </source>
</reference>
<dbReference type="SUPFAM" id="SSF53474">
    <property type="entry name" value="alpha/beta-Hydrolases"/>
    <property type="match status" value="1"/>
</dbReference>
<dbReference type="InterPro" id="IPR050278">
    <property type="entry name" value="Serine_Prot_S9B/DPPIV"/>
</dbReference>
<sequence length="787" mass="90343">MKKIIVLILLNCFCLTLSAQQLNIEHIMQDPKFTIGALPSSIFWSEDSKMVYFNWNPYRNKADSLYGASITEKKPFKILPQARRAIPPANGVYSRDFSKKLLTKNGDLYILDCKTMALRQITNTGEVESNPHFNGKENKVIYSKGSNLYSFNLESGETVQLTDFLTGTKKVEAKLSEQEKWLKKDQLSLFEVLKERADKKKQEAIIEKADLPKRAKEIYIEDKRVEIPRLSPDENYVTYRLSKPAVGTKNTIVPSYVTESGFTEDIPGRTKVGAAANSYEFWVYDIKKDTTLQVSTKEIEGIFEQPAYLKDYLKKDTTKNKKVEARKVIFNDPLWSSDGKYCVVVVRSQDNKDRWILKLDVATRQLQTLDRQRDEAWIGGPGIGFNFSSGNIGFLADNQTLYYQSEADGYSHIYTVNIATGAKKQLTKGNFEIQTLQLSRDKQHFYFTSNESHPGEQNFYKMSIEGGERVRLTKMSGANQVVLSPDESKLAYLNSYSNRPWEVYIQENAINAAPAQITKSQSQQFKEYNWREPEIITFPTKDGSDVYARLYEAKGEKGKKPAVIFVHGAGYLQNAHKWWSQYYREYMFHNMLVDNGYTVLDIDYRGSAGYGRDWRTGIYRFMGGKDLSDHVDGVRWLIENQGIDPKRVGIYGGSYGGFITLMAMFTKPKMFAAGAALRPVTDWAAYNHPYTANILNEPQTDSLAYRKSSPIYYADGLEGNLLICHGMIDVNVHYQDVVRLTQRLIELKKENWELASYPMEDHGFVEPTSWMDEYKRIFKLFEKTLKK</sequence>
<dbReference type="Gene3D" id="2.140.10.30">
    <property type="entry name" value="Dipeptidylpeptidase IV, N-terminal domain"/>
    <property type="match status" value="2"/>
</dbReference>
<evidence type="ECO:0000313" key="5">
    <source>
        <dbReference type="Proteomes" id="UP001302949"/>
    </source>
</evidence>
<dbReference type="RefSeq" id="WP_323294774.1">
    <property type="nucleotide sequence ID" value="NZ_JAYFUM010000001.1"/>
</dbReference>
<dbReference type="EMBL" id="JAYFUM010000001">
    <property type="protein sequence ID" value="MEA5137589.1"/>
    <property type="molecule type" value="Genomic_DNA"/>
</dbReference>
<dbReference type="PANTHER" id="PTHR11731:SF193">
    <property type="entry name" value="DIPEPTIDYL PEPTIDASE 9"/>
    <property type="match status" value="1"/>
</dbReference>
<dbReference type="InterPro" id="IPR002469">
    <property type="entry name" value="Peptidase_S9B_N"/>
</dbReference>
<evidence type="ECO:0000313" key="4">
    <source>
        <dbReference type="EMBL" id="MEA5137589.1"/>
    </source>
</evidence>
<dbReference type="PANTHER" id="PTHR11731">
    <property type="entry name" value="PROTEASE FAMILY S9B,C DIPEPTIDYL-PEPTIDASE IV-RELATED"/>
    <property type="match status" value="1"/>
</dbReference>
<feature type="domain" description="Dipeptidylpeptidase IV N-terminal" evidence="3">
    <location>
        <begin position="316"/>
        <end position="497"/>
    </location>
</feature>
<proteinExistence type="predicted"/>
<keyword evidence="1" id="KW-0732">Signal</keyword>
<dbReference type="Pfam" id="PF00326">
    <property type="entry name" value="Peptidase_S9"/>
    <property type="match status" value="1"/>
</dbReference>
<keyword evidence="5" id="KW-1185">Reference proteome</keyword>
<dbReference type="InterPro" id="IPR001375">
    <property type="entry name" value="Peptidase_S9_cat"/>
</dbReference>
<evidence type="ECO:0000259" key="3">
    <source>
        <dbReference type="Pfam" id="PF00930"/>
    </source>
</evidence>
<gene>
    <name evidence="4" type="ORF">VB248_00515</name>
</gene>
<name>A0ABU5Q577_9BACT</name>